<protein>
    <submittedName>
        <fullName evidence="1">Uncharacterized protein</fullName>
    </submittedName>
</protein>
<evidence type="ECO:0000313" key="2">
    <source>
        <dbReference type="Proteomes" id="UP000190648"/>
    </source>
</evidence>
<name>A0A1V4JLJ1_PATFA</name>
<proteinExistence type="predicted"/>
<keyword evidence="2" id="KW-1185">Reference proteome</keyword>
<evidence type="ECO:0000313" key="1">
    <source>
        <dbReference type="EMBL" id="OPJ73058.1"/>
    </source>
</evidence>
<organism evidence="1 2">
    <name type="scientific">Patagioenas fasciata monilis</name>
    <dbReference type="NCBI Taxonomy" id="372326"/>
    <lineage>
        <taxon>Eukaryota</taxon>
        <taxon>Metazoa</taxon>
        <taxon>Chordata</taxon>
        <taxon>Craniata</taxon>
        <taxon>Vertebrata</taxon>
        <taxon>Euteleostomi</taxon>
        <taxon>Archelosauria</taxon>
        <taxon>Archosauria</taxon>
        <taxon>Dinosauria</taxon>
        <taxon>Saurischia</taxon>
        <taxon>Theropoda</taxon>
        <taxon>Coelurosauria</taxon>
        <taxon>Aves</taxon>
        <taxon>Neognathae</taxon>
        <taxon>Neoaves</taxon>
        <taxon>Columbimorphae</taxon>
        <taxon>Columbiformes</taxon>
        <taxon>Columbidae</taxon>
        <taxon>Patagioenas</taxon>
    </lineage>
</organism>
<accession>A0A1V4JLJ1</accession>
<dbReference type="EMBL" id="LSYS01006902">
    <property type="protein sequence ID" value="OPJ73058.1"/>
    <property type="molecule type" value="Genomic_DNA"/>
</dbReference>
<sequence length="95" mass="10624">MGMGGCTPRSRQGLPSPGPGWLRPFELHFLQEESAATSLWCLQRGSKTEEKSSRKALQRRPSVCQSSSVVQISCKKNFLYLKVTERGCCLFEVCL</sequence>
<comment type="caution">
    <text evidence="1">The sequence shown here is derived from an EMBL/GenBank/DDBJ whole genome shotgun (WGS) entry which is preliminary data.</text>
</comment>
<dbReference type="AlphaFoldDB" id="A0A1V4JLJ1"/>
<gene>
    <name evidence="1" type="ORF">AV530_005480</name>
</gene>
<dbReference type="Proteomes" id="UP000190648">
    <property type="component" value="Unassembled WGS sequence"/>
</dbReference>
<reference evidence="1 2" key="1">
    <citation type="submission" date="2016-02" db="EMBL/GenBank/DDBJ databases">
        <title>Band-tailed pigeon sequencing and assembly.</title>
        <authorList>
            <person name="Soares A.E."/>
            <person name="Novak B.J."/>
            <person name="Rice E.S."/>
            <person name="O'Connell B."/>
            <person name="Chang D."/>
            <person name="Weber S."/>
            <person name="Shapiro B."/>
        </authorList>
    </citation>
    <scope>NUCLEOTIDE SEQUENCE [LARGE SCALE GENOMIC DNA]</scope>
    <source>
        <strain evidence="1">BTP2013</strain>
        <tissue evidence="1">Blood</tissue>
    </source>
</reference>